<dbReference type="Gene3D" id="3.40.1690.10">
    <property type="entry name" value="secretion proteins EscU"/>
    <property type="match status" value="1"/>
</dbReference>
<sequence length="384" mass="42660">MAEEQTGQERTEQPTERRKEEARRKGQVPRSRELNTMLSLLITGVGLWVLGAGMVDDLLAITSSGFSVDRAAAFDTEQLPVHFMHMAISALLALAPLFAVTVVAALAGPLLMGGWSFSVEAMAFKLEKLDPVKGLGRVFSLKGLLELAKALLKFLLLMGVAYLMIMSFERQILTLSALTPGEASVRVVTMLVTALIVLSSAMVLIVMFDVPFELWNFNKQLRMTRQEVRDEMKETDGRPEVKQRIRNLQREVSQRRMMQDVPTADVVITNPTHYSIALSYSDGSGAPKVVAKGRDLMALQIRTIANEHDVPLYEAPPLARALYASTEVGDEIPGDLYLAVARVLAYLFQLRRSRPTDYVPRPADLDVPDNYQHLMDEEPSDGDD</sequence>
<evidence type="ECO:0000256" key="13">
    <source>
        <dbReference type="RuleBase" id="RU364091"/>
    </source>
</evidence>
<keyword evidence="15" id="KW-0282">Flagellum</keyword>
<dbReference type="SUPFAM" id="SSF160544">
    <property type="entry name" value="EscU C-terminal domain-like"/>
    <property type="match status" value="1"/>
</dbReference>
<gene>
    <name evidence="13 15" type="primary">flhB</name>
    <name evidence="15" type="ORF">R0135_16250</name>
</gene>
<keyword evidence="7 13" id="KW-1005">Bacterial flagellum biogenesis</keyword>
<evidence type="ECO:0000256" key="7">
    <source>
        <dbReference type="ARBA" id="ARBA00022795"/>
    </source>
</evidence>
<feature type="transmembrane region" description="Helical" evidence="13">
    <location>
        <begin position="150"/>
        <end position="168"/>
    </location>
</feature>
<feature type="transmembrane region" description="Helical" evidence="13">
    <location>
        <begin position="34"/>
        <end position="55"/>
    </location>
</feature>
<evidence type="ECO:0000313" key="15">
    <source>
        <dbReference type="EMBL" id="WOJ93315.1"/>
    </source>
</evidence>
<evidence type="ECO:0000313" key="16">
    <source>
        <dbReference type="Proteomes" id="UP001626537"/>
    </source>
</evidence>
<dbReference type="RefSeq" id="WP_407347964.1">
    <property type="nucleotide sequence ID" value="NZ_CP136864.1"/>
</dbReference>
<keyword evidence="9 13" id="KW-1133">Transmembrane helix</keyword>
<keyword evidence="15" id="KW-0966">Cell projection</keyword>
<comment type="subcellular location">
    <subcellularLocation>
        <location evidence="1">Cell membrane</location>
        <topology evidence="1">Multi-pass membrane protein</topology>
    </subcellularLocation>
</comment>
<protein>
    <recommendedName>
        <fullName evidence="3 13">Flagellar biosynthetic protein FlhB</fullName>
    </recommendedName>
</protein>
<keyword evidence="8 13" id="KW-0653">Protein transport</keyword>
<name>A0ABZ0I455_9GAMM</name>
<dbReference type="PANTHER" id="PTHR30531:SF12">
    <property type="entry name" value="FLAGELLAR BIOSYNTHETIC PROTEIN FLHB"/>
    <property type="match status" value="1"/>
</dbReference>
<evidence type="ECO:0000256" key="5">
    <source>
        <dbReference type="ARBA" id="ARBA00022475"/>
    </source>
</evidence>
<dbReference type="EMBL" id="CP136864">
    <property type="protein sequence ID" value="WOJ93315.1"/>
    <property type="molecule type" value="Genomic_DNA"/>
</dbReference>
<evidence type="ECO:0000256" key="12">
    <source>
        <dbReference type="ARBA" id="ARBA00025078"/>
    </source>
</evidence>
<dbReference type="InterPro" id="IPR029025">
    <property type="entry name" value="T3SS_substrate_exporter_C"/>
</dbReference>
<feature type="region of interest" description="Disordered" evidence="14">
    <location>
        <begin position="1"/>
        <end position="30"/>
    </location>
</feature>
<evidence type="ECO:0000256" key="2">
    <source>
        <dbReference type="ARBA" id="ARBA00010690"/>
    </source>
</evidence>
<feature type="compositionally biased region" description="Basic and acidic residues" evidence="14">
    <location>
        <begin position="7"/>
        <end position="24"/>
    </location>
</feature>
<comment type="function">
    <text evidence="12 13">Required for formation of the rod structure in the basal body of the flagellar apparatus. Together with FliI and FliH, may constitute the export apparatus of flagellin.</text>
</comment>
<evidence type="ECO:0000256" key="11">
    <source>
        <dbReference type="ARBA" id="ARBA00023225"/>
    </source>
</evidence>
<evidence type="ECO:0000256" key="8">
    <source>
        <dbReference type="ARBA" id="ARBA00022927"/>
    </source>
</evidence>
<dbReference type="InterPro" id="IPR006135">
    <property type="entry name" value="T3SS_substrate_exporter"/>
</dbReference>
<organism evidence="15 16">
    <name type="scientific">Congregibacter variabilis</name>
    <dbReference type="NCBI Taxonomy" id="3081200"/>
    <lineage>
        <taxon>Bacteria</taxon>
        <taxon>Pseudomonadati</taxon>
        <taxon>Pseudomonadota</taxon>
        <taxon>Gammaproteobacteria</taxon>
        <taxon>Cellvibrionales</taxon>
        <taxon>Halieaceae</taxon>
        <taxon>Congregibacter</taxon>
    </lineage>
</organism>
<evidence type="ECO:0000256" key="4">
    <source>
        <dbReference type="ARBA" id="ARBA00022448"/>
    </source>
</evidence>
<feature type="transmembrane region" description="Helical" evidence="13">
    <location>
        <begin position="83"/>
        <end position="107"/>
    </location>
</feature>
<evidence type="ECO:0000256" key="3">
    <source>
        <dbReference type="ARBA" id="ARBA00021622"/>
    </source>
</evidence>
<accession>A0ABZ0I455</accession>
<keyword evidence="4 13" id="KW-0813">Transport</keyword>
<dbReference type="PANTHER" id="PTHR30531">
    <property type="entry name" value="FLAGELLAR BIOSYNTHETIC PROTEIN FLHB"/>
    <property type="match status" value="1"/>
</dbReference>
<evidence type="ECO:0000256" key="10">
    <source>
        <dbReference type="ARBA" id="ARBA00023136"/>
    </source>
</evidence>
<evidence type="ECO:0000256" key="9">
    <source>
        <dbReference type="ARBA" id="ARBA00022989"/>
    </source>
</evidence>
<reference evidence="15 16" key="1">
    <citation type="submission" date="2023-10" db="EMBL/GenBank/DDBJ databases">
        <title>Two novel species belonging to the OM43/NOR5 clade.</title>
        <authorList>
            <person name="Park M."/>
        </authorList>
    </citation>
    <scope>NUCLEOTIDE SEQUENCE [LARGE SCALE GENOMIC DNA]</scope>
    <source>
        <strain evidence="15 16">IMCC43200</strain>
    </source>
</reference>
<keyword evidence="5 13" id="KW-1003">Cell membrane</keyword>
<dbReference type="PRINTS" id="PR00950">
    <property type="entry name" value="TYPE3IMSPROT"/>
</dbReference>
<dbReference type="InterPro" id="IPR006136">
    <property type="entry name" value="FlhB"/>
</dbReference>
<feature type="region of interest" description="Disordered" evidence="14">
    <location>
        <begin position="358"/>
        <end position="384"/>
    </location>
</feature>
<dbReference type="Proteomes" id="UP001626537">
    <property type="component" value="Chromosome"/>
</dbReference>
<evidence type="ECO:0000256" key="1">
    <source>
        <dbReference type="ARBA" id="ARBA00004651"/>
    </source>
</evidence>
<keyword evidence="11 13" id="KW-1006">Bacterial flagellum protein export</keyword>
<proteinExistence type="inferred from homology"/>
<feature type="transmembrane region" description="Helical" evidence="13">
    <location>
        <begin position="188"/>
        <end position="215"/>
    </location>
</feature>
<evidence type="ECO:0000256" key="14">
    <source>
        <dbReference type="SAM" id="MobiDB-lite"/>
    </source>
</evidence>
<dbReference type="Pfam" id="PF01312">
    <property type="entry name" value="Bac_export_2"/>
    <property type="match status" value="1"/>
</dbReference>
<keyword evidence="6 13" id="KW-0812">Transmembrane</keyword>
<evidence type="ECO:0000256" key="6">
    <source>
        <dbReference type="ARBA" id="ARBA00022692"/>
    </source>
</evidence>
<keyword evidence="15" id="KW-0969">Cilium</keyword>
<comment type="similarity">
    <text evidence="2 13">Belongs to the type III secretion exporter family.</text>
</comment>
<keyword evidence="10 13" id="KW-0472">Membrane</keyword>
<dbReference type="NCBIfam" id="TIGR00328">
    <property type="entry name" value="flhB"/>
    <property type="match status" value="1"/>
</dbReference>
<keyword evidence="16" id="KW-1185">Reference proteome</keyword>
<dbReference type="Gene3D" id="6.10.250.2080">
    <property type="match status" value="1"/>
</dbReference>